<reference evidence="2 3" key="1">
    <citation type="submission" date="2018-04" db="EMBL/GenBank/DDBJ databases">
        <title>Genomic Encyclopedia of Archaeal and Bacterial Type Strains, Phase II (KMG-II): from individual species to whole genera.</title>
        <authorList>
            <person name="Goeker M."/>
        </authorList>
    </citation>
    <scope>NUCLEOTIDE SEQUENCE [LARGE SCALE GENOMIC DNA]</scope>
    <source>
        <strain evidence="2 3">DSM 19783</strain>
    </source>
</reference>
<organism evidence="2 3">
    <name type="scientific">Rhodovulum kholense</name>
    <dbReference type="NCBI Taxonomy" id="453584"/>
    <lineage>
        <taxon>Bacteria</taxon>
        <taxon>Pseudomonadati</taxon>
        <taxon>Pseudomonadota</taxon>
        <taxon>Alphaproteobacteria</taxon>
        <taxon>Rhodobacterales</taxon>
        <taxon>Paracoccaceae</taxon>
        <taxon>Rhodovulum</taxon>
    </lineage>
</organism>
<accession>A0A8E2VPQ5</accession>
<dbReference type="Proteomes" id="UP000244037">
    <property type="component" value="Unassembled WGS sequence"/>
</dbReference>
<dbReference type="RefSeq" id="WP_108022938.1">
    <property type="nucleotide sequence ID" value="NZ_QAYC01000001.1"/>
</dbReference>
<evidence type="ECO:0000313" key="3">
    <source>
        <dbReference type="Proteomes" id="UP000244037"/>
    </source>
</evidence>
<comment type="caution">
    <text evidence="2">The sequence shown here is derived from an EMBL/GenBank/DDBJ whole genome shotgun (WGS) entry which is preliminary data.</text>
</comment>
<name>A0A8E2VPQ5_9RHOB</name>
<feature type="signal peptide" evidence="1">
    <location>
        <begin position="1"/>
        <end position="17"/>
    </location>
</feature>
<evidence type="ECO:0000256" key="1">
    <source>
        <dbReference type="SAM" id="SignalP"/>
    </source>
</evidence>
<proteinExistence type="predicted"/>
<evidence type="ECO:0008006" key="4">
    <source>
        <dbReference type="Google" id="ProtNLM"/>
    </source>
</evidence>
<dbReference type="AlphaFoldDB" id="A0A8E2VPQ5"/>
<dbReference type="PROSITE" id="PS51257">
    <property type="entry name" value="PROKAR_LIPOPROTEIN"/>
    <property type="match status" value="1"/>
</dbReference>
<dbReference type="OrthoDB" id="7871673at2"/>
<gene>
    <name evidence="2" type="ORF">C8N38_101137</name>
</gene>
<protein>
    <recommendedName>
        <fullName evidence="4">Lipoprotein</fullName>
    </recommendedName>
</protein>
<evidence type="ECO:0000313" key="2">
    <source>
        <dbReference type="EMBL" id="PTW51834.1"/>
    </source>
</evidence>
<dbReference type="EMBL" id="QAYC01000001">
    <property type="protein sequence ID" value="PTW51834.1"/>
    <property type="molecule type" value="Genomic_DNA"/>
</dbReference>
<feature type="chain" id="PRO_5034498060" description="Lipoprotein" evidence="1">
    <location>
        <begin position="18"/>
        <end position="99"/>
    </location>
</feature>
<sequence>MKIRLVSLIVCGTTVLAACQPNDTALTTGQGPTAASQARLIETETPPEYIPCSELERKLAVSDAKVRAFSSRNTSSEAIYWRDRNKRLIARAYECKRPR</sequence>
<keyword evidence="1" id="KW-0732">Signal</keyword>
<keyword evidence="3" id="KW-1185">Reference proteome</keyword>